<evidence type="ECO:0000259" key="8">
    <source>
        <dbReference type="Pfam" id="PF13359"/>
    </source>
</evidence>
<evidence type="ECO:0000313" key="9">
    <source>
        <dbReference type="Proteomes" id="UP000515158"/>
    </source>
</evidence>
<dbReference type="PANTHER" id="PTHR22930">
    <property type="match status" value="1"/>
</dbReference>
<comment type="similarity">
    <text evidence="3">Belongs to the HARBI1 family.</text>
</comment>
<evidence type="ECO:0000256" key="3">
    <source>
        <dbReference type="ARBA" id="ARBA00006958"/>
    </source>
</evidence>
<protein>
    <submittedName>
        <fullName evidence="10">Nuclease HARBI1</fullName>
    </submittedName>
</protein>
<keyword evidence="5" id="KW-0479">Metal-binding</keyword>
<accession>A0A6P8Y0L9</accession>
<dbReference type="GO" id="GO:0016787">
    <property type="term" value="F:hydrolase activity"/>
    <property type="evidence" value="ECO:0007669"/>
    <property type="project" value="UniProtKB-KW"/>
</dbReference>
<dbReference type="AlphaFoldDB" id="A0A6P8Y0L9"/>
<dbReference type="GeneID" id="117640567"/>
<dbReference type="OrthoDB" id="7533242at2759"/>
<reference evidence="10" key="1">
    <citation type="submission" date="2025-08" db="UniProtKB">
        <authorList>
            <consortium name="RefSeq"/>
        </authorList>
    </citation>
    <scope>IDENTIFICATION</scope>
    <source>
        <tissue evidence="10">Total insect</tissue>
    </source>
</reference>
<keyword evidence="9" id="KW-1185">Reference proteome</keyword>
<evidence type="ECO:0000256" key="4">
    <source>
        <dbReference type="ARBA" id="ARBA00022722"/>
    </source>
</evidence>
<evidence type="ECO:0000256" key="7">
    <source>
        <dbReference type="ARBA" id="ARBA00023242"/>
    </source>
</evidence>
<dbReference type="KEGG" id="tpal:117640567"/>
<evidence type="ECO:0000256" key="6">
    <source>
        <dbReference type="ARBA" id="ARBA00022801"/>
    </source>
</evidence>
<dbReference type="InParanoid" id="A0A6P8Y0L9"/>
<proteinExistence type="inferred from homology"/>
<evidence type="ECO:0000256" key="2">
    <source>
        <dbReference type="ARBA" id="ARBA00004123"/>
    </source>
</evidence>
<keyword evidence="4" id="KW-0540">Nuclease</keyword>
<dbReference type="Proteomes" id="UP000515158">
    <property type="component" value="Unplaced"/>
</dbReference>
<keyword evidence="7" id="KW-0539">Nucleus</keyword>
<comment type="subcellular location">
    <subcellularLocation>
        <location evidence="2">Nucleus</location>
    </subcellularLocation>
</comment>
<dbReference type="RefSeq" id="XP_034233028.1">
    <property type="nucleotide sequence ID" value="XM_034377137.1"/>
</dbReference>
<sequence length="375" mass="43079">MEEHDAERRRQINGLILRRRRIRDFGDPFDVTHEAFVGSYRLSQDLVRSLLDLIRPHVRQTTSPLAVSLEIKVLCVLQFFATGCYQKPTGKSMDAAVAQSTVSGYLSEITTALNNPLVVARIIQFPRNLQQMRACVARNRHLGGRLPNVVSYTDGTLIKIMKPTLDDNILAYIGRKSYASLNVLVTCDKRLYITNIIARFPGATNDSFIFANSALKRKMIEFNEDEPCFLLGDSGFAQEPWMLTPFDGDDEPQPDTPEMRYNKDFCQERCTVERCIGVMKERYRAINDERVLHYRPHKACQIIVAIAVLHNLCILAQVPYYRENEDMARNLNFNDWREDAEDIGPNEDYGNEDHILIAGLNVRRQVVDYLEETRN</sequence>
<organism evidence="10">
    <name type="scientific">Thrips palmi</name>
    <name type="common">Melon thrips</name>
    <dbReference type="NCBI Taxonomy" id="161013"/>
    <lineage>
        <taxon>Eukaryota</taxon>
        <taxon>Metazoa</taxon>
        <taxon>Ecdysozoa</taxon>
        <taxon>Arthropoda</taxon>
        <taxon>Hexapoda</taxon>
        <taxon>Insecta</taxon>
        <taxon>Pterygota</taxon>
        <taxon>Neoptera</taxon>
        <taxon>Paraneoptera</taxon>
        <taxon>Thysanoptera</taxon>
        <taxon>Terebrantia</taxon>
        <taxon>Thripoidea</taxon>
        <taxon>Thripidae</taxon>
        <taxon>Thrips</taxon>
    </lineage>
</organism>
<gene>
    <name evidence="10" type="primary">LOC117640567</name>
</gene>
<evidence type="ECO:0000256" key="5">
    <source>
        <dbReference type="ARBA" id="ARBA00022723"/>
    </source>
</evidence>
<keyword evidence="6" id="KW-0378">Hydrolase</keyword>
<dbReference type="InterPro" id="IPR027806">
    <property type="entry name" value="HARBI1_dom"/>
</dbReference>
<dbReference type="PANTHER" id="PTHR22930:SF289">
    <property type="entry name" value="DDE TNP4 DOMAIN-CONTAINING PROTEIN-RELATED"/>
    <property type="match status" value="1"/>
</dbReference>
<dbReference type="Pfam" id="PF13359">
    <property type="entry name" value="DDE_Tnp_4"/>
    <property type="match status" value="1"/>
</dbReference>
<comment type="cofactor">
    <cofactor evidence="1">
        <name>a divalent metal cation</name>
        <dbReference type="ChEBI" id="CHEBI:60240"/>
    </cofactor>
</comment>
<dbReference type="GO" id="GO:0046872">
    <property type="term" value="F:metal ion binding"/>
    <property type="evidence" value="ECO:0007669"/>
    <property type="project" value="UniProtKB-KW"/>
</dbReference>
<dbReference type="GO" id="GO:0005634">
    <property type="term" value="C:nucleus"/>
    <property type="evidence" value="ECO:0007669"/>
    <property type="project" value="UniProtKB-SubCell"/>
</dbReference>
<dbReference type="GO" id="GO:0004518">
    <property type="term" value="F:nuclease activity"/>
    <property type="evidence" value="ECO:0007669"/>
    <property type="project" value="UniProtKB-KW"/>
</dbReference>
<evidence type="ECO:0000313" key="10">
    <source>
        <dbReference type="RefSeq" id="XP_034233028.1"/>
    </source>
</evidence>
<evidence type="ECO:0000256" key="1">
    <source>
        <dbReference type="ARBA" id="ARBA00001968"/>
    </source>
</evidence>
<dbReference type="InterPro" id="IPR045249">
    <property type="entry name" value="HARBI1-like"/>
</dbReference>
<feature type="domain" description="DDE Tnp4" evidence="8">
    <location>
        <begin position="154"/>
        <end position="311"/>
    </location>
</feature>
<name>A0A6P8Y0L9_THRPL</name>